<dbReference type="CDD" id="cd22150">
    <property type="entry name" value="F-box_CeFBXA-like"/>
    <property type="match status" value="2"/>
</dbReference>
<dbReference type="InterPro" id="IPR002900">
    <property type="entry name" value="DUF38/FTH_CAE_spp"/>
</dbReference>
<dbReference type="OrthoDB" id="5793453at2759"/>
<evidence type="ECO:0000313" key="3">
    <source>
        <dbReference type="Proteomes" id="UP000230233"/>
    </source>
</evidence>
<name>A0A2G5TP84_9PELO</name>
<reference evidence="3" key="1">
    <citation type="submission" date="2017-10" db="EMBL/GenBank/DDBJ databases">
        <title>Rapid genome shrinkage in a self-fertile nematode reveals novel sperm competition proteins.</title>
        <authorList>
            <person name="Yin D."/>
            <person name="Schwarz E.M."/>
            <person name="Thomas C.G."/>
            <person name="Felde R.L."/>
            <person name="Korf I.F."/>
            <person name="Cutter A.D."/>
            <person name="Schartner C.M."/>
            <person name="Ralston E.J."/>
            <person name="Meyer B.J."/>
            <person name="Haag E.S."/>
        </authorList>
    </citation>
    <scope>NUCLEOTIDE SEQUENCE [LARGE SCALE GENOMIC DNA]</scope>
    <source>
        <strain evidence="3">JU1422</strain>
    </source>
</reference>
<dbReference type="EMBL" id="PDUG01000005">
    <property type="protein sequence ID" value="PIC29115.1"/>
    <property type="molecule type" value="Genomic_DNA"/>
</dbReference>
<organism evidence="2 3">
    <name type="scientific">Caenorhabditis nigoni</name>
    <dbReference type="NCBI Taxonomy" id="1611254"/>
    <lineage>
        <taxon>Eukaryota</taxon>
        <taxon>Metazoa</taxon>
        <taxon>Ecdysozoa</taxon>
        <taxon>Nematoda</taxon>
        <taxon>Chromadorea</taxon>
        <taxon>Rhabditida</taxon>
        <taxon>Rhabditina</taxon>
        <taxon>Rhabditomorpha</taxon>
        <taxon>Rhabditoidea</taxon>
        <taxon>Rhabditidae</taxon>
        <taxon>Peloderinae</taxon>
        <taxon>Caenorhabditis</taxon>
    </lineage>
</organism>
<dbReference type="SUPFAM" id="SSF81383">
    <property type="entry name" value="F-box domain"/>
    <property type="match status" value="2"/>
</dbReference>
<proteinExistence type="predicted"/>
<dbReference type="AlphaFoldDB" id="A0A2G5TP84"/>
<evidence type="ECO:0000313" key="2">
    <source>
        <dbReference type="EMBL" id="PIC29115.1"/>
    </source>
</evidence>
<dbReference type="InterPro" id="IPR040161">
    <property type="entry name" value="FB224"/>
</dbReference>
<dbReference type="Pfam" id="PF00646">
    <property type="entry name" value="F-box"/>
    <property type="match status" value="1"/>
</dbReference>
<dbReference type="PANTHER" id="PTHR23015:SF4">
    <property type="entry name" value="DUF38 DOMAIN-CONTAINING PROTEIN-RELATED"/>
    <property type="match status" value="1"/>
</dbReference>
<feature type="domain" description="F-box" evidence="1">
    <location>
        <begin position="1"/>
        <end position="48"/>
    </location>
</feature>
<feature type="domain" description="F-box" evidence="1">
    <location>
        <begin position="246"/>
        <end position="299"/>
    </location>
</feature>
<dbReference type="PANTHER" id="PTHR23015">
    <property type="entry name" value="UNCHARACTERIZED C.ELEGANS PROTEIN"/>
    <property type="match status" value="1"/>
</dbReference>
<dbReference type="InterPro" id="IPR036047">
    <property type="entry name" value="F-box-like_dom_sf"/>
</dbReference>
<sequence length="595" mass="69798">MSLTDLPDLAISTILEKLDFRSILNLRNVCHDLREFIDNTIPAFWISRIGITVATDKIDLHLEDSGSNNYTIRYPEEGFETFWNNFQRLLKHQKGLLTYLNLVLHFPEDEKLKEKTILEKVYAGYLQRLQSLLKSQKHPLKVQKLCLIVGDQDEIMSILPHLDSKELEILSIFPGRGEHMQIFKLDKVVETEQWKRAKELETVNFMVDEPLEKFTHFTNCRVHIAQTISQDIIEMLKEVSFINTMTSPLIQLPENVLIQIMEELDFRSLVSLRKVCHDLCNFIDDVIPSSGISEIYVRINTKKISLRFLDENIDFPDKSIQINYRNHKKGCSTSRNSSDGKKKKRVGLEDFVVFFWKDFETVMNHQKSILNKFSLVLEHYEEKMLEKKDQNLSEFSKEIMEKIKENLTSRTIPLKVKEIDFGIIDQMEMLQILPFIDSKHLEKISIGNSKGLGPQNIKIDDITKLTQWKSANEVIINYDFLISEPISNFEHFQKVEIHMKMIGADTVRVLRQTFQSSPNMNHFEIQYDPSRERQDLRTLFGHRFDGSYEDENQGARWIFKIRGDPKNVISIQTNMYSWLCLTRVQLVDIPNLRLY</sequence>
<keyword evidence="3" id="KW-1185">Reference proteome</keyword>
<dbReference type="GO" id="GO:0045087">
    <property type="term" value="P:innate immune response"/>
    <property type="evidence" value="ECO:0007669"/>
    <property type="project" value="TreeGrafter"/>
</dbReference>
<gene>
    <name evidence="2" type="primary">Cnig_chr_V.g20813</name>
    <name evidence="2" type="ORF">B9Z55_020813</name>
</gene>
<dbReference type="Pfam" id="PF01827">
    <property type="entry name" value="FTH"/>
    <property type="match status" value="2"/>
</dbReference>
<dbReference type="Pfam" id="PF12937">
    <property type="entry name" value="F-box-like"/>
    <property type="match status" value="1"/>
</dbReference>
<protein>
    <recommendedName>
        <fullName evidence="1">F-box domain-containing protein</fullName>
    </recommendedName>
</protein>
<dbReference type="Proteomes" id="UP000230233">
    <property type="component" value="Chromosome V"/>
</dbReference>
<dbReference type="SMART" id="SM00256">
    <property type="entry name" value="FBOX"/>
    <property type="match status" value="2"/>
</dbReference>
<evidence type="ECO:0000259" key="1">
    <source>
        <dbReference type="PROSITE" id="PS50181"/>
    </source>
</evidence>
<accession>A0A2G5TP84</accession>
<dbReference type="PROSITE" id="PS50181">
    <property type="entry name" value="FBOX"/>
    <property type="match status" value="2"/>
</dbReference>
<comment type="caution">
    <text evidence="2">The sequence shown here is derived from an EMBL/GenBank/DDBJ whole genome shotgun (WGS) entry which is preliminary data.</text>
</comment>
<dbReference type="InterPro" id="IPR001810">
    <property type="entry name" value="F-box_dom"/>
</dbReference>